<dbReference type="SUPFAM" id="SSF53335">
    <property type="entry name" value="S-adenosyl-L-methionine-dependent methyltransferases"/>
    <property type="match status" value="1"/>
</dbReference>
<accession>A0A5D0TV37</accession>
<comment type="caution">
    <text evidence="1">The sequence shown here is derived from an EMBL/GenBank/DDBJ whole genome shotgun (WGS) entry which is preliminary data.</text>
</comment>
<name>A0A5D0TV37_9ACTN</name>
<evidence type="ECO:0008006" key="3">
    <source>
        <dbReference type="Google" id="ProtNLM"/>
    </source>
</evidence>
<dbReference type="RefSeq" id="WP_148354095.1">
    <property type="nucleotide sequence ID" value="NZ_JBHSBF010000005.1"/>
</dbReference>
<evidence type="ECO:0000313" key="2">
    <source>
        <dbReference type="Proteomes" id="UP000322634"/>
    </source>
</evidence>
<gene>
    <name evidence="1" type="ORF">FXF65_33690</name>
</gene>
<reference evidence="1 2" key="1">
    <citation type="submission" date="2019-08" db="EMBL/GenBank/DDBJ databases">
        <title>Actinomadura sp. nov. CYP1-5 isolated from mountain soil.</title>
        <authorList>
            <person name="Songsumanus A."/>
            <person name="Kuncharoen N."/>
            <person name="Kudo T."/>
            <person name="Yuki M."/>
            <person name="Igarashi Y."/>
            <person name="Tanasupawat S."/>
        </authorList>
    </citation>
    <scope>NUCLEOTIDE SEQUENCE [LARGE SCALE GENOMIC DNA]</scope>
    <source>
        <strain evidence="1 2">GKU157</strain>
    </source>
</reference>
<dbReference type="EMBL" id="VSFF01000013">
    <property type="protein sequence ID" value="TYC10048.1"/>
    <property type="molecule type" value="Genomic_DNA"/>
</dbReference>
<dbReference type="OrthoDB" id="3468913at2"/>
<keyword evidence="2" id="KW-1185">Reference proteome</keyword>
<dbReference type="CDD" id="cd02440">
    <property type="entry name" value="AdoMet_MTases"/>
    <property type="match status" value="1"/>
</dbReference>
<dbReference type="InterPro" id="IPR006764">
    <property type="entry name" value="SAM_dep_MeTrfase_SAV2177_type"/>
</dbReference>
<dbReference type="AlphaFoldDB" id="A0A5D0TV37"/>
<organism evidence="1 2">
    <name type="scientific">Actinomadura syzygii</name>
    <dbReference type="NCBI Taxonomy" id="1427538"/>
    <lineage>
        <taxon>Bacteria</taxon>
        <taxon>Bacillati</taxon>
        <taxon>Actinomycetota</taxon>
        <taxon>Actinomycetes</taxon>
        <taxon>Streptosporangiales</taxon>
        <taxon>Thermomonosporaceae</taxon>
        <taxon>Actinomadura</taxon>
    </lineage>
</organism>
<dbReference type="PIRSF" id="PIRSF017393">
    <property type="entry name" value="MTase_SAV2177"/>
    <property type="match status" value="1"/>
</dbReference>
<dbReference type="Pfam" id="PF04672">
    <property type="entry name" value="Methyltransf_19"/>
    <property type="match status" value="1"/>
</dbReference>
<proteinExistence type="predicted"/>
<protein>
    <recommendedName>
        <fullName evidence="3">SAM-dependent methyltransferase</fullName>
    </recommendedName>
</protein>
<dbReference type="InterPro" id="IPR029063">
    <property type="entry name" value="SAM-dependent_MTases_sf"/>
</dbReference>
<dbReference type="Proteomes" id="UP000322634">
    <property type="component" value="Unassembled WGS sequence"/>
</dbReference>
<dbReference type="Gene3D" id="3.40.50.150">
    <property type="entry name" value="Vaccinia Virus protein VP39"/>
    <property type="match status" value="1"/>
</dbReference>
<sequence>MTGPVLDTRPRTALMYNYYLGGKSWSGVDAQAAMEVVRSSPDVPAVARENFRFAGRAASWAVAEFGIGQVLDIGVGIVHDVPLDSVEKCVRAVSPDAMVLAFDNDPVVLTHARAWRPGYGGVLRGDIRDLDSIFHHPDAGDLLDLTAPTVVVLAAVLHFVADPAAVMAGLRERLVPGSVVVVSHATSTGTEQGRVDDMTGAYEEASSPIRFRTEAQIRALADGWRVEHDLVDVQNWSTDGTRRYAPYETVRVVGMAAVLPEAPATVEVAHVVG</sequence>
<evidence type="ECO:0000313" key="1">
    <source>
        <dbReference type="EMBL" id="TYC10048.1"/>
    </source>
</evidence>